<dbReference type="GO" id="GO:0005634">
    <property type="term" value="C:nucleus"/>
    <property type="evidence" value="ECO:0007669"/>
    <property type="project" value="UniProtKB-SubCell"/>
</dbReference>
<keyword evidence="3" id="KW-0863">Zinc-finger</keyword>
<feature type="compositionally biased region" description="Polar residues" evidence="6">
    <location>
        <begin position="130"/>
        <end position="149"/>
    </location>
</feature>
<evidence type="ECO:0000313" key="8">
    <source>
        <dbReference type="Proteomes" id="UP000620124"/>
    </source>
</evidence>
<feature type="compositionally biased region" description="Acidic residues" evidence="6">
    <location>
        <begin position="179"/>
        <end position="188"/>
    </location>
</feature>
<feature type="region of interest" description="Disordered" evidence="6">
    <location>
        <begin position="129"/>
        <end position="244"/>
    </location>
</feature>
<dbReference type="PANTHER" id="PTHR46481">
    <property type="entry name" value="ZINC FINGER BED DOMAIN-CONTAINING PROTEIN 4"/>
    <property type="match status" value="1"/>
</dbReference>
<evidence type="ECO:0000256" key="4">
    <source>
        <dbReference type="ARBA" id="ARBA00022833"/>
    </source>
</evidence>
<gene>
    <name evidence="7" type="ORF">MVEN_00889900</name>
</gene>
<proteinExistence type="predicted"/>
<evidence type="ECO:0000256" key="1">
    <source>
        <dbReference type="ARBA" id="ARBA00004123"/>
    </source>
</evidence>
<evidence type="ECO:0000256" key="6">
    <source>
        <dbReference type="SAM" id="MobiDB-lite"/>
    </source>
</evidence>
<name>A0A8H6YC80_9AGAR</name>
<comment type="subcellular location">
    <subcellularLocation>
        <location evidence="1">Nucleus</location>
    </subcellularLocation>
</comment>
<feature type="compositionally biased region" description="Low complexity" evidence="6">
    <location>
        <begin position="195"/>
        <end position="208"/>
    </location>
</feature>
<evidence type="ECO:0000256" key="3">
    <source>
        <dbReference type="ARBA" id="ARBA00022771"/>
    </source>
</evidence>
<dbReference type="GO" id="GO:0008270">
    <property type="term" value="F:zinc ion binding"/>
    <property type="evidence" value="ECO:0007669"/>
    <property type="project" value="UniProtKB-KW"/>
</dbReference>
<dbReference type="PANTHER" id="PTHR46481:SF10">
    <property type="entry name" value="ZINC FINGER BED DOMAIN-CONTAINING PROTEIN 39"/>
    <property type="match status" value="1"/>
</dbReference>
<keyword evidence="8" id="KW-1185">Reference proteome</keyword>
<feature type="region of interest" description="Disordered" evidence="6">
    <location>
        <begin position="854"/>
        <end position="892"/>
    </location>
</feature>
<dbReference type="AlphaFoldDB" id="A0A8H6YC80"/>
<dbReference type="SUPFAM" id="SSF53098">
    <property type="entry name" value="Ribonuclease H-like"/>
    <property type="match status" value="1"/>
</dbReference>
<dbReference type="Proteomes" id="UP000620124">
    <property type="component" value="Unassembled WGS sequence"/>
</dbReference>
<protein>
    <recommendedName>
        <fullName evidence="9">HAT C-terminal dimerisation domain-containing protein</fullName>
    </recommendedName>
</protein>
<dbReference type="EMBL" id="JACAZI010000006">
    <property type="protein sequence ID" value="KAF7358398.1"/>
    <property type="molecule type" value="Genomic_DNA"/>
</dbReference>
<feature type="region of interest" description="Disordered" evidence="6">
    <location>
        <begin position="611"/>
        <end position="660"/>
    </location>
</feature>
<accession>A0A8H6YC80</accession>
<sequence>MLDDAQLVKYFPTLLKALKVRIASLPNSLPAGQEGNPLARYLGDLDIDEEGAAYTANRQWERAFQVPEVELQQQIVRGKFGLDLVCPFLEFFSQQRGIKGTNSVGMLARRIYQLNKILDSMPGLVPDKPVSTSQFFAPKSSKSSQQPTTIPAKRAQDPDSDDDPTDKNYEPPRKPPNVSEEDSDDPDADSTVQGKAKPSATKSASATKPAKKRARLQSNGDSDIVAKPAADDDAPTAKSGRDPKRSRWVISNYIAPPTANKNRKGEAVWRWECKWCGKYRTSSRTAGCQTYEKETTELVVDSNFHSHLPKCTGLPDNVTYEAFAAAEAAEKTGTRPVPVSSTSNLVAQRQTMANFVQAGIENPAVTLTKRGFRERLVKAIAMDDLSFSFPTRPGIFALLMYLLPRGWKIPGRKTVKTDMLLLSRLLRQRVDELILQNTSKFAMAQDLWTSKNSVYAFCGSVGWLIDNDWVLREFVIDLLPLDGDHSGAASGRLMFHSLKERKLVGKLSASGGDNASSNGHLFQTICTLMWRINLHLDARNMQIGCAGHVLNIVAQTICHVLGIAEDPDVMDYYQETRQFALGYNSADDPEVIADTQLMAEEAVDLASKTAGRALAPSDPDSDDSESEVDSDSDISAGGDSSDDDGIPPAPAKKAKKSTRKRTIVDKLHETVVDIHKSEIRRKRFRQITREACDKESQHLVLIRGMRIRWNTTHAEIERGTLLEPALTRWNSELPRNLTGKKKAAATHKAKRQHLSSDDFEDLRRVAGEHLETSRNAIKPSDDTCNLRAAIAAGLAKLKIHVKKALVSDYPLIGAVLHPAVRLVYFQDSSRWDPDLASRAKTILEHLYEVYKEESADPAPKSSTTALPGAPKASPSKGIFRRAVTSTSSRAQRERTQTELEIFFSGIYPMAEDNDDILAWWKASPRSLSPFLHLIEVTVECLFSSSKHTMSDARSSMVVATASATVVAKELLKAGFGEGLDYLQGITIH</sequence>
<reference evidence="7" key="1">
    <citation type="submission" date="2020-05" db="EMBL/GenBank/DDBJ databases">
        <title>Mycena genomes resolve the evolution of fungal bioluminescence.</title>
        <authorList>
            <person name="Tsai I.J."/>
        </authorList>
    </citation>
    <scope>NUCLEOTIDE SEQUENCE</scope>
    <source>
        <strain evidence="7">CCC161011</strain>
    </source>
</reference>
<evidence type="ECO:0008006" key="9">
    <source>
        <dbReference type="Google" id="ProtNLM"/>
    </source>
</evidence>
<evidence type="ECO:0000256" key="5">
    <source>
        <dbReference type="ARBA" id="ARBA00023242"/>
    </source>
</evidence>
<organism evidence="7 8">
    <name type="scientific">Mycena venus</name>
    <dbReference type="NCBI Taxonomy" id="2733690"/>
    <lineage>
        <taxon>Eukaryota</taxon>
        <taxon>Fungi</taxon>
        <taxon>Dikarya</taxon>
        <taxon>Basidiomycota</taxon>
        <taxon>Agaricomycotina</taxon>
        <taxon>Agaricomycetes</taxon>
        <taxon>Agaricomycetidae</taxon>
        <taxon>Agaricales</taxon>
        <taxon>Marasmiineae</taxon>
        <taxon>Mycenaceae</taxon>
        <taxon>Mycena</taxon>
    </lineage>
</organism>
<comment type="caution">
    <text evidence="7">The sequence shown here is derived from an EMBL/GenBank/DDBJ whole genome shotgun (WGS) entry which is preliminary data.</text>
</comment>
<keyword evidence="2" id="KW-0479">Metal-binding</keyword>
<dbReference type="InterPro" id="IPR052035">
    <property type="entry name" value="ZnF_BED_domain_contain"/>
</dbReference>
<keyword evidence="5" id="KW-0539">Nucleus</keyword>
<dbReference type="InterPro" id="IPR012337">
    <property type="entry name" value="RNaseH-like_sf"/>
</dbReference>
<evidence type="ECO:0000313" key="7">
    <source>
        <dbReference type="EMBL" id="KAF7358398.1"/>
    </source>
</evidence>
<keyword evidence="4" id="KW-0862">Zinc</keyword>
<evidence type="ECO:0000256" key="2">
    <source>
        <dbReference type="ARBA" id="ARBA00022723"/>
    </source>
</evidence>
<feature type="compositionally biased region" description="Acidic residues" evidence="6">
    <location>
        <begin position="619"/>
        <end position="632"/>
    </location>
</feature>
<dbReference type="OrthoDB" id="3012383at2759"/>